<evidence type="ECO:0000256" key="1">
    <source>
        <dbReference type="ARBA" id="ARBA00022801"/>
    </source>
</evidence>
<dbReference type="Pfam" id="PF13581">
    <property type="entry name" value="HATPase_c_2"/>
    <property type="match status" value="1"/>
</dbReference>
<dbReference type="InterPro" id="IPR036457">
    <property type="entry name" value="PPM-type-like_dom_sf"/>
</dbReference>
<dbReference type="InterPro" id="IPR003594">
    <property type="entry name" value="HATPase_dom"/>
</dbReference>
<dbReference type="Gene3D" id="3.30.565.10">
    <property type="entry name" value="Histidine kinase-like ATPase, C-terminal domain"/>
    <property type="match status" value="1"/>
</dbReference>
<reference evidence="3" key="1">
    <citation type="journal article" date="2021" name="Microb. Physiol.">
        <title>Proteogenomic Insights into the Physiology of Marine, Sulfate-Reducing, Filamentous Desulfonema limicola and Desulfonema magnum.</title>
        <authorList>
            <person name="Schnaars V."/>
            <person name="Wohlbrand L."/>
            <person name="Scheve S."/>
            <person name="Hinrichs C."/>
            <person name="Reinhardt R."/>
            <person name="Rabus R."/>
        </authorList>
    </citation>
    <scope>NUCLEOTIDE SEQUENCE</scope>
    <source>
        <strain evidence="3">5ac10</strain>
    </source>
</reference>
<dbReference type="InterPro" id="IPR052016">
    <property type="entry name" value="Bact_Sigma-Reg"/>
</dbReference>
<dbReference type="SUPFAM" id="SSF55874">
    <property type="entry name" value="ATPase domain of HSP90 chaperone/DNA topoisomerase II/histidine kinase"/>
    <property type="match status" value="1"/>
</dbReference>
<feature type="domain" description="PPM-type phosphatase" evidence="2">
    <location>
        <begin position="49"/>
        <end position="296"/>
    </location>
</feature>
<name>A0A975GEE3_9BACT</name>
<dbReference type="GO" id="GO:0016791">
    <property type="term" value="F:phosphatase activity"/>
    <property type="evidence" value="ECO:0007669"/>
    <property type="project" value="TreeGrafter"/>
</dbReference>
<dbReference type="InterPro" id="IPR001932">
    <property type="entry name" value="PPM-type_phosphatase-like_dom"/>
</dbReference>
<dbReference type="Proteomes" id="UP000663720">
    <property type="component" value="Chromosome"/>
</dbReference>
<evidence type="ECO:0000259" key="2">
    <source>
        <dbReference type="SMART" id="SM00331"/>
    </source>
</evidence>
<dbReference type="EMBL" id="CP061799">
    <property type="protein sequence ID" value="QTA78147.1"/>
    <property type="molecule type" value="Genomic_DNA"/>
</dbReference>
<accession>A0A975GEE3</accession>
<protein>
    <submittedName>
        <fullName evidence="3">Phosphatase, PPM-type</fullName>
    </submittedName>
</protein>
<evidence type="ECO:0000313" key="3">
    <source>
        <dbReference type="EMBL" id="QTA78147.1"/>
    </source>
</evidence>
<sequence>MKQKFKDSNIRPDDEKECLEDQGINISLSKKILAMVNGRIPRYIDLSKDMVLFCDTISLSCCQEGGDHFFIRELDPDRYFKKGRTIISIKDQSGHDLGCILKSILTDLIHQSIIHSKNSLSFEKTISELNRLLMTSSLLNNDDFLTALICELNHENLMLTYVSCGHPSFLVIRENKIFSWPDKKNRKGANPPLAVLENYQFSANEFQLQKGDRLILYTDGLVKAPVFEEEFQTGRLIYLEELKKIIYSLVSKNISMPVQTLLDHLLGYVSSLSSKEISRSGQNNSKDDITLLGLEIEDKTDMIEEKWHPENIEDLQKQINRFMKKRTKEWKAKGFSKPFRLQVCFEEAVVNAWVHGHKSDPEKPIYIKYRYQNDFHIEIIDTGRGFDLSKIPDPREALHRFQESGRGIFMIHNYASRARWTSRGKHLTMIFKKEPNDLEKKSIQMAEHYLNLWKS</sequence>
<keyword evidence="4" id="KW-1185">Reference proteome</keyword>
<dbReference type="SMART" id="SM00331">
    <property type="entry name" value="PP2C_SIG"/>
    <property type="match status" value="1"/>
</dbReference>
<keyword evidence="1" id="KW-0378">Hydrolase</keyword>
<dbReference type="RefSeq" id="WP_207690044.1">
    <property type="nucleotide sequence ID" value="NZ_CP061799.1"/>
</dbReference>
<organism evidence="3 4">
    <name type="scientific">Desulfonema limicola</name>
    <dbReference type="NCBI Taxonomy" id="45656"/>
    <lineage>
        <taxon>Bacteria</taxon>
        <taxon>Pseudomonadati</taxon>
        <taxon>Thermodesulfobacteriota</taxon>
        <taxon>Desulfobacteria</taxon>
        <taxon>Desulfobacterales</taxon>
        <taxon>Desulfococcaceae</taxon>
        <taxon>Desulfonema</taxon>
    </lineage>
</organism>
<dbReference type="CDD" id="cd16936">
    <property type="entry name" value="HATPase_RsbW-like"/>
    <property type="match status" value="1"/>
</dbReference>
<dbReference type="KEGG" id="dli:dnl_03620"/>
<dbReference type="SUPFAM" id="SSF81606">
    <property type="entry name" value="PP2C-like"/>
    <property type="match status" value="1"/>
</dbReference>
<proteinExistence type="predicted"/>
<dbReference type="PANTHER" id="PTHR43156">
    <property type="entry name" value="STAGE II SPORULATION PROTEIN E-RELATED"/>
    <property type="match status" value="1"/>
</dbReference>
<dbReference type="AlphaFoldDB" id="A0A975GEE3"/>
<dbReference type="Pfam" id="PF07228">
    <property type="entry name" value="SpoIIE"/>
    <property type="match status" value="1"/>
</dbReference>
<dbReference type="InterPro" id="IPR036890">
    <property type="entry name" value="HATPase_C_sf"/>
</dbReference>
<gene>
    <name evidence="3" type="ORF">dnl_03620</name>
</gene>
<evidence type="ECO:0000313" key="4">
    <source>
        <dbReference type="Proteomes" id="UP000663720"/>
    </source>
</evidence>
<dbReference type="Gene3D" id="3.60.40.10">
    <property type="entry name" value="PPM-type phosphatase domain"/>
    <property type="match status" value="1"/>
</dbReference>
<dbReference type="PANTHER" id="PTHR43156:SF2">
    <property type="entry name" value="STAGE II SPORULATION PROTEIN E"/>
    <property type="match status" value="1"/>
</dbReference>